<proteinExistence type="predicted"/>
<reference evidence="3 4" key="1">
    <citation type="submission" date="2016-06" db="EMBL/GenBank/DDBJ databases">
        <authorList>
            <person name="Kjaerup R.B."/>
            <person name="Dalgaard T.S."/>
            <person name="Juul-Madsen H.R."/>
        </authorList>
    </citation>
    <scope>NUCLEOTIDE SEQUENCE [LARGE SCALE GENOMIC DNA]</scope>
    <source>
        <strain evidence="3 4">1081914.2</strain>
    </source>
</reference>
<dbReference type="Pfam" id="PF13828">
    <property type="entry name" value="DUF4190"/>
    <property type="match status" value="1"/>
</dbReference>
<comment type="caution">
    <text evidence="3">The sequence shown here is derived from an EMBL/GenBank/DDBJ whole genome shotgun (WGS) entry which is preliminary data.</text>
</comment>
<protein>
    <recommendedName>
        <fullName evidence="2">DUF4190 domain-containing protein</fullName>
    </recommendedName>
</protein>
<evidence type="ECO:0000313" key="4">
    <source>
        <dbReference type="Proteomes" id="UP000093795"/>
    </source>
</evidence>
<organism evidence="3 4">
    <name type="scientific">Mycobacterium asiaticum</name>
    <dbReference type="NCBI Taxonomy" id="1790"/>
    <lineage>
        <taxon>Bacteria</taxon>
        <taxon>Bacillati</taxon>
        <taxon>Actinomycetota</taxon>
        <taxon>Actinomycetes</taxon>
        <taxon>Mycobacteriales</taxon>
        <taxon>Mycobacteriaceae</taxon>
        <taxon>Mycobacterium</taxon>
    </lineage>
</organism>
<dbReference type="Proteomes" id="UP000093795">
    <property type="component" value="Unassembled WGS sequence"/>
</dbReference>
<feature type="domain" description="DUF4190" evidence="2">
    <location>
        <begin position="11"/>
        <end position="71"/>
    </location>
</feature>
<accession>A0A1A3CMY4</accession>
<feature type="transmembrane region" description="Helical" evidence="1">
    <location>
        <begin position="52"/>
        <end position="75"/>
    </location>
</feature>
<dbReference type="InterPro" id="IPR025241">
    <property type="entry name" value="DUF4190"/>
</dbReference>
<evidence type="ECO:0000259" key="2">
    <source>
        <dbReference type="Pfam" id="PF13828"/>
    </source>
</evidence>
<gene>
    <name evidence="3" type="ORF">A9X01_15570</name>
</gene>
<keyword evidence="1" id="KW-0812">Transmembrane</keyword>
<dbReference type="AlphaFoldDB" id="A0A1A3CMY4"/>
<keyword evidence="1" id="KW-1133">Transmembrane helix</keyword>
<sequence length="112" mass="11694">MPPTNTTNKFAIYSLVASAIGWVCCGIGALAGPIFGIIALNQIKNTGESGRGLAIAGIVVGGVVLAGSMLFWLFALGTSTEETHHPNNRYRYNNMVVTTVVPLPMAPTLTSS</sequence>
<evidence type="ECO:0000313" key="3">
    <source>
        <dbReference type="EMBL" id="OBI88285.1"/>
    </source>
</evidence>
<name>A0A1A3CMY4_MYCAS</name>
<evidence type="ECO:0000256" key="1">
    <source>
        <dbReference type="SAM" id="Phobius"/>
    </source>
</evidence>
<keyword evidence="1" id="KW-0472">Membrane</keyword>
<feature type="transmembrane region" description="Helical" evidence="1">
    <location>
        <begin position="12"/>
        <end position="40"/>
    </location>
</feature>
<dbReference type="EMBL" id="LZKQ01000074">
    <property type="protein sequence ID" value="OBI88285.1"/>
    <property type="molecule type" value="Genomic_DNA"/>
</dbReference>